<accession>A0ACB8U5F9</accession>
<organism evidence="1 2">
    <name type="scientific">Irpex rosettiformis</name>
    <dbReference type="NCBI Taxonomy" id="378272"/>
    <lineage>
        <taxon>Eukaryota</taxon>
        <taxon>Fungi</taxon>
        <taxon>Dikarya</taxon>
        <taxon>Basidiomycota</taxon>
        <taxon>Agaricomycotina</taxon>
        <taxon>Agaricomycetes</taxon>
        <taxon>Polyporales</taxon>
        <taxon>Irpicaceae</taxon>
        <taxon>Irpex</taxon>
    </lineage>
</organism>
<reference evidence="1" key="1">
    <citation type="journal article" date="2021" name="Environ. Microbiol.">
        <title>Gene family expansions and transcriptome signatures uncover fungal adaptations to wood decay.</title>
        <authorList>
            <person name="Hage H."/>
            <person name="Miyauchi S."/>
            <person name="Viragh M."/>
            <person name="Drula E."/>
            <person name="Min B."/>
            <person name="Chaduli D."/>
            <person name="Navarro D."/>
            <person name="Favel A."/>
            <person name="Norest M."/>
            <person name="Lesage-Meessen L."/>
            <person name="Balint B."/>
            <person name="Merenyi Z."/>
            <person name="de Eugenio L."/>
            <person name="Morin E."/>
            <person name="Martinez A.T."/>
            <person name="Baldrian P."/>
            <person name="Stursova M."/>
            <person name="Martinez M.J."/>
            <person name="Novotny C."/>
            <person name="Magnuson J.K."/>
            <person name="Spatafora J.W."/>
            <person name="Maurice S."/>
            <person name="Pangilinan J."/>
            <person name="Andreopoulos W."/>
            <person name="LaButti K."/>
            <person name="Hundley H."/>
            <person name="Na H."/>
            <person name="Kuo A."/>
            <person name="Barry K."/>
            <person name="Lipzen A."/>
            <person name="Henrissat B."/>
            <person name="Riley R."/>
            <person name="Ahrendt S."/>
            <person name="Nagy L.G."/>
            <person name="Grigoriev I.V."/>
            <person name="Martin F."/>
            <person name="Rosso M.N."/>
        </authorList>
    </citation>
    <scope>NUCLEOTIDE SEQUENCE</scope>
    <source>
        <strain evidence="1">CBS 384.51</strain>
    </source>
</reference>
<evidence type="ECO:0000313" key="2">
    <source>
        <dbReference type="Proteomes" id="UP001055072"/>
    </source>
</evidence>
<dbReference type="Proteomes" id="UP001055072">
    <property type="component" value="Unassembled WGS sequence"/>
</dbReference>
<name>A0ACB8U5F9_9APHY</name>
<sequence length="178" mass="19365">MASTSSIRQAIQASQHMVSRKAPRLHSTRRPMGTASAMNLSLEDSPVIDLQIFDIFDAPSRLGESSKLLSHAASLSSTSRPERPISTVATSQPVSPLPTPIIFDGPSRPRHLEYATLRTSRRAHSYAPSSAREQVAVAPLPAPVMFDGPSRLRPYVRGSWSDESVSLFFSIIAVAYHA</sequence>
<proteinExistence type="predicted"/>
<evidence type="ECO:0000313" key="1">
    <source>
        <dbReference type="EMBL" id="KAI0089384.1"/>
    </source>
</evidence>
<protein>
    <submittedName>
        <fullName evidence="1">Uncharacterized protein</fullName>
    </submittedName>
</protein>
<comment type="caution">
    <text evidence="1">The sequence shown here is derived from an EMBL/GenBank/DDBJ whole genome shotgun (WGS) entry which is preliminary data.</text>
</comment>
<gene>
    <name evidence="1" type="ORF">BDY19DRAFT_101336</name>
</gene>
<keyword evidence="2" id="KW-1185">Reference proteome</keyword>
<dbReference type="EMBL" id="MU274910">
    <property type="protein sequence ID" value="KAI0089384.1"/>
    <property type="molecule type" value="Genomic_DNA"/>
</dbReference>